<evidence type="ECO:0000256" key="8">
    <source>
        <dbReference type="ARBA" id="ARBA00023204"/>
    </source>
</evidence>
<dbReference type="Pfam" id="PF13482">
    <property type="entry name" value="RNase_H_2"/>
    <property type="match status" value="1"/>
</dbReference>
<reference evidence="13" key="1">
    <citation type="submission" date="2024-02" db="EMBL/GenBank/DDBJ databases">
        <title>Tomenella chthoni gen. nov. sp. nov., a member of the family Jonesiaceae isolated from bat guano.</title>
        <authorList>
            <person name="Miller S.L."/>
            <person name="King J."/>
            <person name="Sankaranarayanan K."/>
            <person name="Lawson P.A."/>
        </authorList>
    </citation>
    <scope>NUCLEOTIDE SEQUENCE</scope>
    <source>
        <strain evidence="13">BS-20</strain>
    </source>
</reference>
<dbReference type="GO" id="GO:0043139">
    <property type="term" value="F:5'-3' DNA helicase activity"/>
    <property type="evidence" value="ECO:0007669"/>
    <property type="project" value="TreeGrafter"/>
</dbReference>
<keyword evidence="1" id="KW-0540">Nuclease</keyword>
<dbReference type="Pfam" id="PF13604">
    <property type="entry name" value="AAA_30"/>
    <property type="match status" value="1"/>
</dbReference>
<feature type="domain" description="YprB ribonuclease H-like" evidence="12">
    <location>
        <begin position="341"/>
        <end position="536"/>
    </location>
</feature>
<protein>
    <submittedName>
        <fullName evidence="13">TM0106 family RecB-like putative nuclease</fullName>
    </submittedName>
</protein>
<keyword evidence="7" id="KW-0067">ATP-binding</keyword>
<dbReference type="CDD" id="cd18808">
    <property type="entry name" value="SF1_C_Upf1"/>
    <property type="match status" value="1"/>
</dbReference>
<gene>
    <name evidence="13" type="ORF">V5R04_14460</name>
</gene>
<evidence type="ECO:0000259" key="12">
    <source>
        <dbReference type="Pfam" id="PF13482"/>
    </source>
</evidence>
<keyword evidence="8" id="KW-0234">DNA repair</keyword>
<dbReference type="Gene3D" id="3.40.50.300">
    <property type="entry name" value="P-loop containing nucleotide triphosphate hydrolases"/>
    <property type="match status" value="2"/>
</dbReference>
<dbReference type="PANTHER" id="PTHR43788:SF8">
    <property type="entry name" value="DNA-BINDING PROTEIN SMUBP-2"/>
    <property type="match status" value="1"/>
</dbReference>
<dbReference type="InterPro" id="IPR038726">
    <property type="entry name" value="PDDEXK_AddAB-type"/>
</dbReference>
<name>A0AAU7DWH0_9MICO</name>
<dbReference type="InterPro" id="IPR041679">
    <property type="entry name" value="DNA2/NAM7-like_C"/>
</dbReference>
<dbReference type="GO" id="GO:0016787">
    <property type="term" value="F:hydrolase activity"/>
    <property type="evidence" value="ECO:0007669"/>
    <property type="project" value="UniProtKB-KW"/>
</dbReference>
<keyword evidence="3" id="KW-0227">DNA damage</keyword>
<accession>A0AAU7DWH0</accession>
<dbReference type="InterPro" id="IPR027417">
    <property type="entry name" value="P-loop_NTPase"/>
</dbReference>
<keyword evidence="6" id="KW-0269">Exonuclease</keyword>
<keyword evidence="5" id="KW-0347">Helicase</keyword>
<dbReference type="GO" id="GO:0005524">
    <property type="term" value="F:ATP binding"/>
    <property type="evidence" value="ECO:0007669"/>
    <property type="project" value="UniProtKB-KW"/>
</dbReference>
<evidence type="ECO:0000313" key="13">
    <source>
        <dbReference type="EMBL" id="XBH21395.1"/>
    </source>
</evidence>
<dbReference type="InterPro" id="IPR019993">
    <property type="entry name" value="RecB_nuclease_TM0106_put"/>
</dbReference>
<feature type="region of interest" description="Disordered" evidence="9">
    <location>
        <begin position="875"/>
        <end position="897"/>
    </location>
</feature>
<dbReference type="PANTHER" id="PTHR43788">
    <property type="entry name" value="DNA2/NAM7 HELICASE FAMILY MEMBER"/>
    <property type="match status" value="1"/>
</dbReference>
<dbReference type="InterPro" id="IPR050534">
    <property type="entry name" value="Coronavir_polyprotein_1ab"/>
</dbReference>
<evidence type="ECO:0000259" key="10">
    <source>
        <dbReference type="Pfam" id="PF12705"/>
    </source>
</evidence>
<dbReference type="SUPFAM" id="SSF52540">
    <property type="entry name" value="P-loop containing nucleoside triphosphate hydrolases"/>
    <property type="match status" value="1"/>
</dbReference>
<evidence type="ECO:0000259" key="11">
    <source>
        <dbReference type="Pfam" id="PF13087"/>
    </source>
</evidence>
<dbReference type="CDD" id="cd17934">
    <property type="entry name" value="DEXXQc_Upf1-like"/>
    <property type="match status" value="1"/>
</dbReference>
<evidence type="ECO:0000256" key="7">
    <source>
        <dbReference type="ARBA" id="ARBA00022840"/>
    </source>
</evidence>
<dbReference type="AlphaFoldDB" id="A0AAU7DWH0"/>
<evidence type="ECO:0000256" key="1">
    <source>
        <dbReference type="ARBA" id="ARBA00022722"/>
    </source>
</evidence>
<evidence type="ECO:0000256" key="4">
    <source>
        <dbReference type="ARBA" id="ARBA00022801"/>
    </source>
</evidence>
<evidence type="ECO:0000256" key="6">
    <source>
        <dbReference type="ARBA" id="ARBA00022839"/>
    </source>
</evidence>
<evidence type="ECO:0000256" key="2">
    <source>
        <dbReference type="ARBA" id="ARBA00022741"/>
    </source>
</evidence>
<keyword evidence="4" id="KW-0378">Hydrolase</keyword>
<proteinExistence type="predicted"/>
<sequence length="1200" mass="130719">MPTKGFPVHLTSSVTELVAATQCEYGAARAYELKQGWRLAPCGLPVGQHCGDQDCTVHGADEMLTRLAQLGDAHEQDFLAQLQVRFGREGVLDASDFSAQDVLAAVAQQVPALFQVPVRTGALVGRADFLIRQDDGTYAVYDTKLARSAQSAAVLQIAAYADALLQLGVRVSQTGYLVLGSGEITHHNVFDVIPVFELVRQTYLDLVARLDSQSLTTWGTLEQGGTGLQTCGRCDGCEEQLLPARDVLLVMGCTAGHRAKLHGVGIFTVEELARVCVADSLEFEPGFVNSTGIRDNMLAALSAQAQLFLAGEQGDPDGPGEYRVIDKDSFGLLRAPDSDDIFFDFEGDPLHTEQGSTQWGLEYLFGWCTRELGSDGRPWFNALWAHDRVAEKQAFERFIDYVLARFTGSPGMHVYHYAPYETTALKRLATQYGTREEELDHLLRSGVFVDLYAVVRSGLRTSGRSLSIKKLEPFYADALGMSREGVTNAADSITAYADAITERDLGNETEFERRLALIQDYNRYDCESTLHLYNWLSGIAQDQGVVIERAEYALPEELLPEHAEPDPTHVALREFIDHAQHGGQFHELETVVARMAWAAMDYHKREAKQFWWDHFARLQDPVEDWTGSEIFRPIRAEVTDDWQIVGRERTPSRILALHGELEPGNKLRPGAKVMSVYDAPAPDGLQESATAQRKYNASGATIEEIEPVHGTDRVVMTVKEKLPKDVPEYSDLPIGLTPPMPISSKPIADRLQEFGVEVAGHVQGKTSTGQVDLPVSARTNLLGRRGAVVEIADEQADSGAAGNHDWTPRVVAALVSDPHAVVAVQGPPGAGKTYVASHVISELVWAGWKIAVVAQSHAVVDNVLSAVVKNGKLSEHSVGKRPGSGQAPPEGTSDLSGPKAQKFYAQAAGGFVVGGTAWALCADNFLPEGRFDLVVIDEAGQYSLANALAVSHAADRILLLGDPQQLPQVSQGVHPEPVNESVLGWMVGDDATIAADRGFFLDQTWRMHPDLTSVVSDLSYEGKLHAVAKTSGRKVDNLAPGLHVRELDHLGNVAASVEEAQEVVRIITELLGSQWQLDAQTPPRPLEAQDFIVVAPYNAQVHLLRDHLAAAGLEETAVGTVDKFQGQEAPIAIVSLATSSATEAPRGLEFVRNRNRLNVSISRGQHSAFMVFSKHLRGAIPGSPHQIEEQGAFLRLCAKR</sequence>
<dbReference type="InterPro" id="IPR038720">
    <property type="entry name" value="YprB_RNase_H-like_dom"/>
</dbReference>
<dbReference type="Pfam" id="PF12705">
    <property type="entry name" value="PDDEXK_1"/>
    <property type="match status" value="1"/>
</dbReference>
<feature type="domain" description="PD-(D/E)XK endonuclease-like" evidence="10">
    <location>
        <begin position="101"/>
        <end position="234"/>
    </location>
</feature>
<evidence type="ECO:0000256" key="5">
    <source>
        <dbReference type="ARBA" id="ARBA00022806"/>
    </source>
</evidence>
<dbReference type="Pfam" id="PF13087">
    <property type="entry name" value="AAA_12"/>
    <property type="match status" value="1"/>
</dbReference>
<evidence type="ECO:0000256" key="3">
    <source>
        <dbReference type="ARBA" id="ARBA00022763"/>
    </source>
</evidence>
<dbReference type="NCBIfam" id="TIGR03491">
    <property type="entry name" value="TM0106 family RecB-like putative nuclease"/>
    <property type="match status" value="1"/>
</dbReference>
<organism evidence="13">
    <name type="scientific">Jonesiaceae bacterium BS-20</name>
    <dbReference type="NCBI Taxonomy" id="3120821"/>
    <lineage>
        <taxon>Bacteria</taxon>
        <taxon>Bacillati</taxon>
        <taxon>Actinomycetota</taxon>
        <taxon>Actinomycetes</taxon>
        <taxon>Micrococcales</taxon>
        <taxon>Jonesiaceae</taxon>
    </lineage>
</organism>
<dbReference type="InterPro" id="IPR047187">
    <property type="entry name" value="SF1_C_Upf1"/>
</dbReference>
<keyword evidence="2" id="KW-0547">Nucleotide-binding</keyword>
<feature type="domain" description="DNA2/NAM7 helicase-like C-terminal" evidence="11">
    <location>
        <begin position="999"/>
        <end position="1171"/>
    </location>
</feature>
<dbReference type="EMBL" id="CP146203">
    <property type="protein sequence ID" value="XBH21395.1"/>
    <property type="molecule type" value="Genomic_DNA"/>
</dbReference>
<evidence type="ECO:0000256" key="9">
    <source>
        <dbReference type="SAM" id="MobiDB-lite"/>
    </source>
</evidence>